<organism evidence="2 3">
    <name type="scientific">Henosepilachna vigintioctopunctata</name>
    <dbReference type="NCBI Taxonomy" id="420089"/>
    <lineage>
        <taxon>Eukaryota</taxon>
        <taxon>Metazoa</taxon>
        <taxon>Ecdysozoa</taxon>
        <taxon>Arthropoda</taxon>
        <taxon>Hexapoda</taxon>
        <taxon>Insecta</taxon>
        <taxon>Pterygota</taxon>
        <taxon>Neoptera</taxon>
        <taxon>Endopterygota</taxon>
        <taxon>Coleoptera</taxon>
        <taxon>Polyphaga</taxon>
        <taxon>Cucujiformia</taxon>
        <taxon>Coccinelloidea</taxon>
        <taxon>Coccinellidae</taxon>
        <taxon>Epilachninae</taxon>
        <taxon>Epilachnini</taxon>
        <taxon>Henosepilachna</taxon>
    </lineage>
</organism>
<dbReference type="Proteomes" id="UP001431783">
    <property type="component" value="Unassembled WGS sequence"/>
</dbReference>
<proteinExistence type="predicted"/>
<feature type="compositionally biased region" description="Basic and acidic residues" evidence="1">
    <location>
        <begin position="1"/>
        <end position="11"/>
    </location>
</feature>
<evidence type="ECO:0000313" key="3">
    <source>
        <dbReference type="Proteomes" id="UP001431783"/>
    </source>
</evidence>
<keyword evidence="3" id="KW-1185">Reference proteome</keyword>
<evidence type="ECO:0000313" key="2">
    <source>
        <dbReference type="EMBL" id="KAK9875106.1"/>
    </source>
</evidence>
<reference evidence="2 3" key="1">
    <citation type="submission" date="2023-03" db="EMBL/GenBank/DDBJ databases">
        <title>Genome insight into feeding habits of ladybird beetles.</title>
        <authorList>
            <person name="Li H.-S."/>
            <person name="Huang Y.-H."/>
            <person name="Pang H."/>
        </authorList>
    </citation>
    <scope>NUCLEOTIDE SEQUENCE [LARGE SCALE GENOMIC DNA]</scope>
    <source>
        <strain evidence="2">SYSU_2023b</strain>
        <tissue evidence="2">Whole body</tissue>
    </source>
</reference>
<name>A0AAW1U3H9_9CUCU</name>
<accession>A0AAW1U3H9</accession>
<sequence length="84" mass="9768">MGDNKECERKWGPNNTMSGHRISVGRDEREMKISVFPRTTYYGSSNFLGCRLGSPLRFNEPVCRNRDEDDVNDIKLLMKKLKQT</sequence>
<dbReference type="EMBL" id="JARQZJ010000032">
    <property type="protein sequence ID" value="KAK9875106.1"/>
    <property type="molecule type" value="Genomic_DNA"/>
</dbReference>
<protein>
    <submittedName>
        <fullName evidence="2">Uncharacterized protein</fullName>
    </submittedName>
</protein>
<evidence type="ECO:0000256" key="1">
    <source>
        <dbReference type="SAM" id="MobiDB-lite"/>
    </source>
</evidence>
<gene>
    <name evidence="2" type="ORF">WA026_005900</name>
</gene>
<comment type="caution">
    <text evidence="2">The sequence shown here is derived from an EMBL/GenBank/DDBJ whole genome shotgun (WGS) entry which is preliminary data.</text>
</comment>
<feature type="region of interest" description="Disordered" evidence="1">
    <location>
        <begin position="1"/>
        <end position="24"/>
    </location>
</feature>
<dbReference type="AlphaFoldDB" id="A0AAW1U3H9"/>